<proteinExistence type="predicted"/>
<protein>
    <recommendedName>
        <fullName evidence="3">LAGLIDADG homing endonuclease</fullName>
    </recommendedName>
</protein>
<dbReference type="Proteomes" id="UP001054945">
    <property type="component" value="Unassembled WGS sequence"/>
</dbReference>
<dbReference type="AlphaFoldDB" id="A0AAV4TN29"/>
<evidence type="ECO:0000313" key="1">
    <source>
        <dbReference type="EMBL" id="GIY46841.1"/>
    </source>
</evidence>
<reference evidence="1 2" key="1">
    <citation type="submission" date="2021-06" db="EMBL/GenBank/DDBJ databases">
        <title>Caerostris extrusa draft genome.</title>
        <authorList>
            <person name="Kono N."/>
            <person name="Arakawa K."/>
        </authorList>
    </citation>
    <scope>NUCLEOTIDE SEQUENCE [LARGE SCALE GENOMIC DNA]</scope>
</reference>
<dbReference type="EMBL" id="BPLR01011490">
    <property type="protein sequence ID" value="GIY46841.1"/>
    <property type="molecule type" value="Genomic_DNA"/>
</dbReference>
<sequence>MVNNRTVSEQVIGELLSSGISRDPLTLDKKHRKFSFNQEGQEKGWWLHCILILSQFRTNAPLKNTLSEMRDEFPLKNNGVIKLHFETVTLCPGKVKNSRHAGEFALRHFYNEVEV</sequence>
<keyword evidence="2" id="KW-1185">Reference proteome</keyword>
<organism evidence="1 2">
    <name type="scientific">Caerostris extrusa</name>
    <name type="common">Bark spider</name>
    <name type="synonym">Caerostris bankana</name>
    <dbReference type="NCBI Taxonomy" id="172846"/>
    <lineage>
        <taxon>Eukaryota</taxon>
        <taxon>Metazoa</taxon>
        <taxon>Ecdysozoa</taxon>
        <taxon>Arthropoda</taxon>
        <taxon>Chelicerata</taxon>
        <taxon>Arachnida</taxon>
        <taxon>Araneae</taxon>
        <taxon>Araneomorphae</taxon>
        <taxon>Entelegynae</taxon>
        <taxon>Araneoidea</taxon>
        <taxon>Araneidae</taxon>
        <taxon>Caerostris</taxon>
    </lineage>
</organism>
<evidence type="ECO:0008006" key="3">
    <source>
        <dbReference type="Google" id="ProtNLM"/>
    </source>
</evidence>
<evidence type="ECO:0000313" key="2">
    <source>
        <dbReference type="Proteomes" id="UP001054945"/>
    </source>
</evidence>
<accession>A0AAV4TN29</accession>
<comment type="caution">
    <text evidence="1">The sequence shown here is derived from an EMBL/GenBank/DDBJ whole genome shotgun (WGS) entry which is preliminary data.</text>
</comment>
<gene>
    <name evidence="1" type="ORF">CEXT_710831</name>
</gene>
<name>A0AAV4TN29_CAEEX</name>